<dbReference type="SUPFAM" id="SSF55174">
    <property type="entry name" value="Alpha-L RNA-binding motif"/>
    <property type="match status" value="1"/>
</dbReference>
<dbReference type="Pfam" id="PF01479">
    <property type="entry name" value="S4"/>
    <property type="match status" value="1"/>
</dbReference>
<dbReference type="STRING" id="492660.SAMN05192566_1708"/>
<dbReference type="PANTHER" id="PTHR11831">
    <property type="entry name" value="30S 40S RIBOSOMAL PROTEIN"/>
    <property type="match status" value="1"/>
</dbReference>
<organism evidence="12 13">
    <name type="scientific">Methylophilus rhizosphaerae</name>
    <dbReference type="NCBI Taxonomy" id="492660"/>
    <lineage>
        <taxon>Bacteria</taxon>
        <taxon>Pseudomonadati</taxon>
        <taxon>Pseudomonadota</taxon>
        <taxon>Betaproteobacteria</taxon>
        <taxon>Nitrosomonadales</taxon>
        <taxon>Methylophilaceae</taxon>
        <taxon>Methylophilus</taxon>
    </lineage>
</organism>
<accession>A0A1G9CZR6</accession>
<dbReference type="SMART" id="SM01390">
    <property type="entry name" value="Ribosomal_S4"/>
    <property type="match status" value="1"/>
</dbReference>
<keyword evidence="3 7" id="KW-0694">RNA-binding</keyword>
<dbReference type="GO" id="GO:0015935">
    <property type="term" value="C:small ribosomal subunit"/>
    <property type="evidence" value="ECO:0007669"/>
    <property type="project" value="InterPro"/>
</dbReference>
<dbReference type="Gene3D" id="1.10.1050.10">
    <property type="entry name" value="Ribosomal Protein S4 Delta 41, Chain A, domain 1"/>
    <property type="match status" value="1"/>
</dbReference>
<dbReference type="FunFam" id="3.10.290.10:FF:000001">
    <property type="entry name" value="30S ribosomal protein S4"/>
    <property type="match status" value="1"/>
</dbReference>
<evidence type="ECO:0000256" key="1">
    <source>
        <dbReference type="ARBA" id="ARBA00007465"/>
    </source>
</evidence>
<dbReference type="NCBIfam" id="NF003717">
    <property type="entry name" value="PRK05327.1"/>
    <property type="match status" value="1"/>
</dbReference>
<comment type="function">
    <text evidence="7">One of the primary rRNA binding proteins, it binds directly to 16S rRNA where it nucleates assembly of the body of the 30S subunit.</text>
</comment>
<evidence type="ECO:0000256" key="7">
    <source>
        <dbReference type="HAMAP-Rule" id="MF_01306"/>
    </source>
</evidence>
<dbReference type="AlphaFoldDB" id="A0A1G9CZR6"/>
<dbReference type="InterPro" id="IPR005709">
    <property type="entry name" value="Ribosomal_uS4_bac-type"/>
</dbReference>
<protein>
    <recommendedName>
        <fullName evidence="6 7">Small ribosomal subunit protein uS4</fullName>
    </recommendedName>
</protein>
<dbReference type="PROSITE" id="PS50889">
    <property type="entry name" value="S4"/>
    <property type="match status" value="1"/>
</dbReference>
<evidence type="ECO:0000256" key="4">
    <source>
        <dbReference type="ARBA" id="ARBA00022980"/>
    </source>
</evidence>
<dbReference type="GO" id="GO:0006412">
    <property type="term" value="P:translation"/>
    <property type="evidence" value="ECO:0007669"/>
    <property type="project" value="UniProtKB-UniRule"/>
</dbReference>
<dbReference type="EMBL" id="FNFX01000003">
    <property type="protein sequence ID" value="SDK57177.1"/>
    <property type="molecule type" value="Genomic_DNA"/>
</dbReference>
<feature type="domain" description="Small ribosomal subunit protein uS4 N-terminal" evidence="11">
    <location>
        <begin position="3"/>
        <end position="93"/>
    </location>
</feature>
<evidence type="ECO:0000256" key="3">
    <source>
        <dbReference type="ARBA" id="ARBA00022884"/>
    </source>
</evidence>
<dbReference type="CDD" id="cd00165">
    <property type="entry name" value="S4"/>
    <property type="match status" value="1"/>
</dbReference>
<gene>
    <name evidence="7" type="primary">rpsD</name>
    <name evidence="12" type="ORF">SAMN05192566_1708</name>
</gene>
<dbReference type="InterPro" id="IPR036986">
    <property type="entry name" value="S4_RNA-bd_sf"/>
</dbReference>
<keyword evidence="4 7" id="KW-0689">Ribosomal protein</keyword>
<dbReference type="OrthoDB" id="9803672at2"/>
<comment type="similarity">
    <text evidence="1 7 8">Belongs to the universal ribosomal protein uS4 family.</text>
</comment>
<keyword evidence="13" id="KW-1185">Reference proteome</keyword>
<evidence type="ECO:0000256" key="5">
    <source>
        <dbReference type="ARBA" id="ARBA00023274"/>
    </source>
</evidence>
<evidence type="ECO:0000259" key="10">
    <source>
        <dbReference type="SMART" id="SM00363"/>
    </source>
</evidence>
<name>A0A1G9CZR6_9PROT</name>
<comment type="subunit">
    <text evidence="7">Part of the 30S ribosomal subunit. Contacts protein S5. The interaction surface between S4 and S5 is involved in control of translational fidelity.</text>
</comment>
<evidence type="ECO:0000313" key="13">
    <source>
        <dbReference type="Proteomes" id="UP000198629"/>
    </source>
</evidence>
<dbReference type="Pfam" id="PF00163">
    <property type="entry name" value="Ribosomal_S4"/>
    <property type="match status" value="1"/>
</dbReference>
<keyword evidence="2 7" id="KW-0699">rRNA-binding</keyword>
<keyword evidence="5 7" id="KW-0687">Ribonucleoprotein</keyword>
<feature type="region of interest" description="Disordered" evidence="9">
    <location>
        <begin position="22"/>
        <end position="46"/>
    </location>
</feature>
<dbReference type="PANTHER" id="PTHR11831:SF4">
    <property type="entry name" value="SMALL RIBOSOMAL SUBUNIT PROTEIN US4M"/>
    <property type="match status" value="1"/>
</dbReference>
<feature type="domain" description="RNA-binding S4" evidence="10">
    <location>
        <begin position="94"/>
        <end position="158"/>
    </location>
</feature>
<evidence type="ECO:0000256" key="2">
    <source>
        <dbReference type="ARBA" id="ARBA00022730"/>
    </source>
</evidence>
<dbReference type="PROSITE" id="PS00632">
    <property type="entry name" value="RIBOSOMAL_S4"/>
    <property type="match status" value="1"/>
</dbReference>
<dbReference type="HAMAP" id="MF_01306_B">
    <property type="entry name" value="Ribosomal_uS4_B"/>
    <property type="match status" value="1"/>
</dbReference>
<dbReference type="SMART" id="SM00363">
    <property type="entry name" value="S4"/>
    <property type="match status" value="1"/>
</dbReference>
<dbReference type="Gene3D" id="3.10.290.10">
    <property type="entry name" value="RNA-binding S4 domain"/>
    <property type="match status" value="1"/>
</dbReference>
<evidence type="ECO:0000256" key="9">
    <source>
        <dbReference type="SAM" id="MobiDB-lite"/>
    </source>
</evidence>
<sequence>MARTTGPRLKIMRALGVELPGLSRKSIENRPNPPGQHGNQASRRRRSDFAVKLMEKQKIRFNYGVSEKQMRRLMLEARKGSEPTGEKLMSLLERRLDNVVFRAGFAPTGISARQLVNHGHILLNGKSANIPSIRLQVGDVVTLKEKSRKIPIVVEALATPSLTQPEWLSVDSTTASVKVGHLPSIEDVPFPLDVQQVVEYYANRV</sequence>
<dbReference type="InterPro" id="IPR002942">
    <property type="entry name" value="S4_RNA-bd"/>
</dbReference>
<evidence type="ECO:0000259" key="11">
    <source>
        <dbReference type="SMART" id="SM01390"/>
    </source>
</evidence>
<evidence type="ECO:0000256" key="6">
    <source>
        <dbReference type="ARBA" id="ARBA00035254"/>
    </source>
</evidence>
<dbReference type="GO" id="GO:0042274">
    <property type="term" value="P:ribosomal small subunit biogenesis"/>
    <property type="evidence" value="ECO:0007669"/>
    <property type="project" value="TreeGrafter"/>
</dbReference>
<comment type="function">
    <text evidence="7">With S5 and S12 plays an important role in translational accuracy.</text>
</comment>
<dbReference type="GO" id="GO:0019843">
    <property type="term" value="F:rRNA binding"/>
    <property type="evidence" value="ECO:0007669"/>
    <property type="project" value="UniProtKB-UniRule"/>
</dbReference>
<proteinExistence type="inferred from homology"/>
<evidence type="ECO:0000256" key="8">
    <source>
        <dbReference type="RuleBase" id="RU003699"/>
    </source>
</evidence>
<dbReference type="InterPro" id="IPR001912">
    <property type="entry name" value="Ribosomal_uS4_N"/>
</dbReference>
<dbReference type="InterPro" id="IPR018079">
    <property type="entry name" value="Ribosomal_uS4_CS"/>
</dbReference>
<dbReference type="RefSeq" id="WP_091471719.1">
    <property type="nucleotide sequence ID" value="NZ_FNFX01000003.1"/>
</dbReference>
<dbReference type="InterPro" id="IPR022801">
    <property type="entry name" value="Ribosomal_uS4"/>
</dbReference>
<reference evidence="13" key="1">
    <citation type="submission" date="2016-10" db="EMBL/GenBank/DDBJ databases">
        <authorList>
            <person name="Varghese N."/>
            <person name="Submissions S."/>
        </authorList>
    </citation>
    <scope>NUCLEOTIDE SEQUENCE [LARGE SCALE GENOMIC DNA]</scope>
    <source>
        <strain evidence="13">CBMB127</strain>
    </source>
</reference>
<dbReference type="NCBIfam" id="TIGR01017">
    <property type="entry name" value="rpsD_bact"/>
    <property type="match status" value="1"/>
</dbReference>
<dbReference type="Proteomes" id="UP000198629">
    <property type="component" value="Unassembled WGS sequence"/>
</dbReference>
<evidence type="ECO:0000313" key="12">
    <source>
        <dbReference type="EMBL" id="SDK57177.1"/>
    </source>
</evidence>
<dbReference type="GO" id="GO:0003735">
    <property type="term" value="F:structural constituent of ribosome"/>
    <property type="evidence" value="ECO:0007669"/>
    <property type="project" value="InterPro"/>
</dbReference>